<feature type="compositionally biased region" description="Gly residues" evidence="1">
    <location>
        <begin position="119"/>
        <end position="131"/>
    </location>
</feature>
<evidence type="ECO:0000313" key="3">
    <source>
        <dbReference type="Proteomes" id="UP000192251"/>
    </source>
</evidence>
<proteinExistence type="predicted"/>
<protein>
    <recommendedName>
        <fullName evidence="4">Secreted protein</fullName>
    </recommendedName>
</protein>
<gene>
    <name evidence="2" type="ORF">B7C62_19460</name>
</gene>
<dbReference type="Proteomes" id="UP000192251">
    <property type="component" value="Chromosome"/>
</dbReference>
<reference evidence="2 3" key="1">
    <citation type="submission" date="2017-04" db="EMBL/GenBank/DDBJ databases">
        <title>The complete genome sequence of Streptomyces albolongus YIM 101047, the producer of novel bafilomycins and novel odoriferous sesquiterpenoids.</title>
        <authorList>
            <person name="Yin M."/>
            <person name="Jiang Y."/>
        </authorList>
    </citation>
    <scope>NUCLEOTIDE SEQUENCE [LARGE SCALE GENOMIC DNA]</scope>
    <source>
        <strain evidence="2 3">YIM 101047</strain>
    </source>
</reference>
<keyword evidence="3" id="KW-1185">Reference proteome</keyword>
<dbReference type="AlphaFoldDB" id="A0ABC8BWF6"/>
<feature type="region of interest" description="Disordered" evidence="1">
    <location>
        <begin position="57"/>
        <end position="153"/>
    </location>
</feature>
<name>A0ABC8BWF6_9ACTN</name>
<evidence type="ECO:0008006" key="4">
    <source>
        <dbReference type="Google" id="ProtNLM"/>
    </source>
</evidence>
<evidence type="ECO:0000256" key="1">
    <source>
        <dbReference type="SAM" id="MobiDB-lite"/>
    </source>
</evidence>
<organism evidence="2 3">
    <name type="scientific">Kitasatospora albolonga</name>
    <dbReference type="NCBI Taxonomy" id="68173"/>
    <lineage>
        <taxon>Bacteria</taxon>
        <taxon>Bacillati</taxon>
        <taxon>Actinomycetota</taxon>
        <taxon>Actinomycetes</taxon>
        <taxon>Kitasatosporales</taxon>
        <taxon>Streptomycetaceae</taxon>
        <taxon>Kitasatospora</taxon>
    </lineage>
</organism>
<feature type="compositionally biased region" description="Low complexity" evidence="1">
    <location>
        <begin position="91"/>
        <end position="118"/>
    </location>
</feature>
<dbReference type="KEGG" id="kab:B7C62_19460"/>
<evidence type="ECO:0000313" key="2">
    <source>
        <dbReference type="EMBL" id="ARF74175.1"/>
    </source>
</evidence>
<sequence>MRRLRKRLPLKQGIAWTLSTAAAGTLSWWGVHTVMAATAYPPPVAVALTEERVQAESRSAPVPSYSYRPNTPAASADPAPAGEKGQGGEAEGQPEPGAEAGTGPGPESSAGAGASPAPGRGGVSPSGGPSGGAVADGTAAGGGSGSAEGEVKGYTVDGGRVTFSLGRDSAELVSATPNAGWRMQVWRHPQWIRVTFTQGEREINVFCSWHEHPPLVQIEGR</sequence>
<dbReference type="EMBL" id="CP020563">
    <property type="protein sequence ID" value="ARF74175.1"/>
    <property type="molecule type" value="Genomic_DNA"/>
</dbReference>
<accession>A0ABC8BWF6</accession>